<evidence type="ECO:0000313" key="1">
    <source>
        <dbReference type="EMBL" id="GAI20708.1"/>
    </source>
</evidence>
<sequence length="64" mass="7622">MRECDVGWLLDHPEHYQAFLDVVKDNIKEVQMKRFERMLDVCNCTPDLEFDELCIACQELKETS</sequence>
<name>X1LNN0_9ZZZZ</name>
<comment type="caution">
    <text evidence="1">The sequence shown here is derived from an EMBL/GenBank/DDBJ whole genome shotgun (WGS) entry which is preliminary data.</text>
</comment>
<reference evidence="1" key="1">
    <citation type="journal article" date="2014" name="Front. Microbiol.">
        <title>High frequency of phylogenetically diverse reductive dehalogenase-homologous genes in deep subseafloor sedimentary metagenomes.</title>
        <authorList>
            <person name="Kawai M."/>
            <person name="Futagami T."/>
            <person name="Toyoda A."/>
            <person name="Takaki Y."/>
            <person name="Nishi S."/>
            <person name="Hori S."/>
            <person name="Arai W."/>
            <person name="Tsubouchi T."/>
            <person name="Morono Y."/>
            <person name="Uchiyama I."/>
            <person name="Ito T."/>
            <person name="Fujiyama A."/>
            <person name="Inagaki F."/>
            <person name="Takami H."/>
        </authorList>
    </citation>
    <scope>NUCLEOTIDE SEQUENCE</scope>
    <source>
        <strain evidence="1">Expedition CK06-06</strain>
    </source>
</reference>
<dbReference type="EMBL" id="BARV01019850">
    <property type="protein sequence ID" value="GAI20708.1"/>
    <property type="molecule type" value="Genomic_DNA"/>
</dbReference>
<dbReference type="AlphaFoldDB" id="X1LNN0"/>
<protein>
    <submittedName>
        <fullName evidence="1">Uncharacterized protein</fullName>
    </submittedName>
</protein>
<proteinExistence type="predicted"/>
<organism evidence="1">
    <name type="scientific">marine sediment metagenome</name>
    <dbReference type="NCBI Taxonomy" id="412755"/>
    <lineage>
        <taxon>unclassified sequences</taxon>
        <taxon>metagenomes</taxon>
        <taxon>ecological metagenomes</taxon>
    </lineage>
</organism>
<gene>
    <name evidence="1" type="ORF">S06H3_33279</name>
</gene>
<accession>X1LNN0</accession>